<evidence type="ECO:0000313" key="3">
    <source>
        <dbReference type="Proteomes" id="UP000007755"/>
    </source>
</evidence>
<name>F4WDE6_ACREC</name>
<protein>
    <recommendedName>
        <fullName evidence="4">ZAD domain-containing protein</fullName>
    </recommendedName>
</protein>
<dbReference type="AlphaFoldDB" id="F4WDE6"/>
<dbReference type="EMBL" id="GL888087">
    <property type="protein sequence ID" value="EGI67726.1"/>
    <property type="molecule type" value="Genomic_DNA"/>
</dbReference>
<dbReference type="InParanoid" id="F4WDE6"/>
<reference evidence="2" key="1">
    <citation type="submission" date="2011-02" db="EMBL/GenBank/DDBJ databases">
        <title>The genome of the leaf-cutting ant Acromyrmex echinatior suggests key adaptations to social evolution and fungus farming.</title>
        <authorList>
            <person name="Nygaard S."/>
            <person name="Zhang G."/>
        </authorList>
    </citation>
    <scope>NUCLEOTIDE SEQUENCE</scope>
</reference>
<keyword evidence="3" id="KW-1185">Reference proteome</keyword>
<feature type="compositionally biased region" description="Polar residues" evidence="1">
    <location>
        <begin position="392"/>
        <end position="404"/>
    </location>
</feature>
<proteinExistence type="predicted"/>
<organism evidence="3">
    <name type="scientific">Acromyrmex echinatior</name>
    <name type="common">Panamanian leafcutter ant</name>
    <name type="synonym">Acromyrmex octospinosus echinatior</name>
    <dbReference type="NCBI Taxonomy" id="103372"/>
    <lineage>
        <taxon>Eukaryota</taxon>
        <taxon>Metazoa</taxon>
        <taxon>Ecdysozoa</taxon>
        <taxon>Arthropoda</taxon>
        <taxon>Hexapoda</taxon>
        <taxon>Insecta</taxon>
        <taxon>Pterygota</taxon>
        <taxon>Neoptera</taxon>
        <taxon>Endopterygota</taxon>
        <taxon>Hymenoptera</taxon>
        <taxon>Apocrita</taxon>
        <taxon>Aculeata</taxon>
        <taxon>Formicoidea</taxon>
        <taxon>Formicidae</taxon>
        <taxon>Myrmicinae</taxon>
        <taxon>Acromyrmex</taxon>
    </lineage>
</organism>
<evidence type="ECO:0000313" key="2">
    <source>
        <dbReference type="EMBL" id="EGI67726.1"/>
    </source>
</evidence>
<evidence type="ECO:0000256" key="1">
    <source>
        <dbReference type="SAM" id="MobiDB-lite"/>
    </source>
</evidence>
<sequence>MSSYTPLRRASRRRSSSPPPRQTTRTTSGVETTTTDDLDHLHDALSPLIRYIAFGKMSGVYCISCKQLSDDNHRNVFDDKLLLNLQEKDTHEKPDGYMTLRDAIELITGHTISKIDNAILCKICFYKVESYIKFRSQLVASFGKLNVQISDCDSLNFTSMDTTNTSLISKITSTDLILMPVCKQYVNIFLIYSQKNKYNPFLWQQSWQYAKSVCSKKNIIEGCNRQSISTLSKIPEHYGVRKKICFLNIQRASSTQKKPAKRKLSLWKYVFGPKKSSKNPRAQLTNYQEQPNSKNLRYQMASKNVIDPIKSKNTRFTELHPKSSPSYKLPTAVLLNKAMVEGFPKDNKTCEGKIVTPTTPRKLYEEMKPHANNLNTKKITNQHQKNIKSENTKSYPPTYEKSQISKVPISDSKEARDITAKILHQAMAQEKPRMHSRIKQLKILIKEMSK</sequence>
<feature type="region of interest" description="Disordered" evidence="1">
    <location>
        <begin position="1"/>
        <end position="34"/>
    </location>
</feature>
<feature type="region of interest" description="Disordered" evidence="1">
    <location>
        <begin position="381"/>
        <end position="404"/>
    </location>
</feature>
<accession>F4WDE6</accession>
<dbReference type="OrthoDB" id="7689485at2759"/>
<gene>
    <name evidence="2" type="ORF">G5I_03599</name>
</gene>
<dbReference type="Proteomes" id="UP000007755">
    <property type="component" value="Unassembled WGS sequence"/>
</dbReference>
<evidence type="ECO:0008006" key="4">
    <source>
        <dbReference type="Google" id="ProtNLM"/>
    </source>
</evidence>
<feature type="compositionally biased region" description="Low complexity" evidence="1">
    <location>
        <begin position="22"/>
        <end position="34"/>
    </location>
</feature>